<comment type="caution">
    <text evidence="3">The sequence shown here is derived from an EMBL/GenBank/DDBJ whole genome shotgun (WGS) entry which is preliminary data.</text>
</comment>
<dbReference type="RefSeq" id="WP_069685809.1">
    <property type="nucleotide sequence ID" value="NZ_BSKO01000001.1"/>
</dbReference>
<dbReference type="PANTHER" id="PTHR14969">
    <property type="entry name" value="SPHINGOSINE-1-PHOSPHATE PHOSPHOHYDROLASE"/>
    <property type="match status" value="1"/>
</dbReference>
<organism evidence="3 4">
    <name type="scientific">Oceanobacillus kimchii</name>
    <dbReference type="NCBI Taxonomy" id="746691"/>
    <lineage>
        <taxon>Bacteria</taxon>
        <taxon>Bacillati</taxon>
        <taxon>Bacillota</taxon>
        <taxon>Bacilli</taxon>
        <taxon>Bacillales</taxon>
        <taxon>Bacillaceae</taxon>
        <taxon>Oceanobacillus</taxon>
    </lineage>
</organism>
<keyword evidence="1" id="KW-0812">Transmembrane</keyword>
<dbReference type="PANTHER" id="PTHR14969:SF13">
    <property type="entry name" value="AT30094P"/>
    <property type="match status" value="1"/>
</dbReference>
<keyword evidence="1" id="KW-0472">Membrane</keyword>
<dbReference type="SUPFAM" id="SSF48317">
    <property type="entry name" value="Acid phosphatase/Vanadium-dependent haloperoxidase"/>
    <property type="match status" value="1"/>
</dbReference>
<protein>
    <submittedName>
        <fullName evidence="3">Phosphatase PAP2 family protein</fullName>
    </submittedName>
</protein>
<dbReference type="EMBL" id="BSKO01000001">
    <property type="protein sequence ID" value="GLO65603.1"/>
    <property type="molecule type" value="Genomic_DNA"/>
</dbReference>
<sequence length="217" mass="24107">MRNKKIGIIFLTILLVIIGIWSIQVTIGIVPLTDRPTREFVDKLSNTTISDLFRNITELGSSTFLIPFVIVIAIVLLLLYKHWFPALLFVSSIVLTHVLNVAIKMATTRERPSISVEAHAEGYSFPSGHSMIPMVCYGLVAYFIGKKLPSSTAKIAFQSACGLLVLLIGISRYVINVHYLTDVIAGFTLGFILLMGSVYIHKKFEHSPTRDVEKSNP</sequence>
<feature type="transmembrane region" description="Helical" evidence="1">
    <location>
        <begin position="7"/>
        <end position="30"/>
    </location>
</feature>
<feature type="transmembrane region" description="Helical" evidence="1">
    <location>
        <begin position="86"/>
        <end position="103"/>
    </location>
</feature>
<keyword evidence="4" id="KW-1185">Reference proteome</keyword>
<evidence type="ECO:0000313" key="4">
    <source>
        <dbReference type="Proteomes" id="UP001275436"/>
    </source>
</evidence>
<name>A0ABQ5TFF2_9BACI</name>
<dbReference type="Pfam" id="PF01569">
    <property type="entry name" value="PAP2"/>
    <property type="match status" value="1"/>
</dbReference>
<evidence type="ECO:0000256" key="1">
    <source>
        <dbReference type="SAM" id="Phobius"/>
    </source>
</evidence>
<feature type="transmembrane region" description="Helical" evidence="1">
    <location>
        <begin position="123"/>
        <end position="143"/>
    </location>
</feature>
<feature type="transmembrane region" description="Helical" evidence="1">
    <location>
        <begin position="155"/>
        <end position="175"/>
    </location>
</feature>
<evidence type="ECO:0000313" key="3">
    <source>
        <dbReference type="EMBL" id="GLO65603.1"/>
    </source>
</evidence>
<reference evidence="3 4" key="1">
    <citation type="submission" date="2023-02" db="EMBL/GenBank/DDBJ databases">
        <title>Oceanobacillus kimchii IFOP_LL358 isolated form Alexandrium catenella lab strain.</title>
        <authorList>
            <person name="Gajardo G."/>
            <person name="Ueki S."/>
            <person name="Maruyama F."/>
        </authorList>
    </citation>
    <scope>NUCLEOTIDE SEQUENCE [LARGE SCALE GENOMIC DNA]</scope>
    <source>
        <strain evidence="3 4">IFOP_LL358</strain>
    </source>
</reference>
<feature type="transmembrane region" description="Helical" evidence="1">
    <location>
        <begin position="181"/>
        <end position="200"/>
    </location>
</feature>
<dbReference type="Proteomes" id="UP001275436">
    <property type="component" value="Unassembled WGS sequence"/>
</dbReference>
<dbReference type="SMART" id="SM00014">
    <property type="entry name" value="acidPPc"/>
    <property type="match status" value="1"/>
</dbReference>
<evidence type="ECO:0000259" key="2">
    <source>
        <dbReference type="SMART" id="SM00014"/>
    </source>
</evidence>
<gene>
    <name evidence="3" type="primary">pbpB</name>
    <name evidence="3" type="ORF">MACH08_13870</name>
</gene>
<dbReference type="CDD" id="cd03392">
    <property type="entry name" value="PAP2_like_2"/>
    <property type="match status" value="1"/>
</dbReference>
<proteinExistence type="predicted"/>
<dbReference type="Gene3D" id="1.20.144.10">
    <property type="entry name" value="Phosphatidic acid phosphatase type 2/haloperoxidase"/>
    <property type="match status" value="2"/>
</dbReference>
<keyword evidence="1" id="KW-1133">Transmembrane helix</keyword>
<dbReference type="InterPro" id="IPR000326">
    <property type="entry name" value="PAP2/HPO"/>
</dbReference>
<feature type="domain" description="Phosphatidic acid phosphatase type 2/haloperoxidase" evidence="2">
    <location>
        <begin position="86"/>
        <end position="198"/>
    </location>
</feature>
<dbReference type="InterPro" id="IPR036938">
    <property type="entry name" value="PAP2/HPO_sf"/>
</dbReference>
<accession>A0ABQ5TFF2</accession>
<feature type="transmembrane region" description="Helical" evidence="1">
    <location>
        <begin position="59"/>
        <end position="79"/>
    </location>
</feature>